<organism evidence="2 3">
    <name type="scientific">Candidatus Symbiobacter mobilis CR</name>
    <dbReference type="NCBI Taxonomy" id="946483"/>
    <lineage>
        <taxon>Bacteria</taxon>
        <taxon>Pseudomonadati</taxon>
        <taxon>Pseudomonadota</taxon>
        <taxon>Betaproteobacteria</taxon>
        <taxon>Burkholderiales</taxon>
        <taxon>Comamonadaceae</taxon>
    </lineage>
</organism>
<dbReference type="HOGENOM" id="CLU_072799_7_3_4"/>
<reference evidence="2 3" key="1">
    <citation type="journal article" date="2013" name="Genome Biol.">
        <title>Genomic analysis reveals key aspects of prokaryotic symbiosis in the phototrophic consortium "Chlorochromatium aggregatum".</title>
        <authorList>
            <person name="Liu Z."/>
            <person name="Muller J."/>
            <person name="Li T."/>
            <person name="Alvey R.M."/>
            <person name="Vogl K."/>
            <person name="Frigaard N.U."/>
            <person name="Rockwell N.C."/>
            <person name="Boyd E.S."/>
            <person name="Tomsho L.P."/>
            <person name="Schuster S.C."/>
            <person name="Henke P."/>
            <person name="Rohde M."/>
            <person name="Overmann J."/>
            <person name="Bryant D.A."/>
        </authorList>
    </citation>
    <scope>NUCLEOTIDE SEQUENCE [LARGE SCALE GENOMIC DNA]</scope>
    <source>
        <strain evidence="2">CR</strain>
    </source>
</reference>
<dbReference type="Pfam" id="PF04519">
    <property type="entry name" value="Bactofilin"/>
    <property type="match status" value="1"/>
</dbReference>
<proteinExistence type="inferred from homology"/>
<dbReference type="eggNOG" id="COG1664">
    <property type="taxonomic scope" value="Bacteria"/>
</dbReference>
<dbReference type="STRING" id="946483.Cenrod_1256"/>
<evidence type="ECO:0000256" key="1">
    <source>
        <dbReference type="ARBA" id="ARBA00044755"/>
    </source>
</evidence>
<dbReference type="PANTHER" id="PTHR35024:SF4">
    <property type="entry name" value="POLYMER-FORMING CYTOSKELETAL PROTEIN"/>
    <property type="match status" value="1"/>
</dbReference>
<dbReference type="PANTHER" id="PTHR35024">
    <property type="entry name" value="HYPOTHETICAL CYTOSOLIC PROTEIN"/>
    <property type="match status" value="1"/>
</dbReference>
<protein>
    <submittedName>
        <fullName evidence="2">Cell shape determination protein CcmA</fullName>
    </submittedName>
</protein>
<dbReference type="PATRIC" id="fig|946483.4.peg.1262"/>
<comment type="similarity">
    <text evidence="1">Belongs to the bactofilin family.</text>
</comment>
<name>U5NAV0_9BURK</name>
<gene>
    <name evidence="2" type="ORF">Cenrod_1256</name>
</gene>
<sequence length="130" mass="13611">MFGHKQPTIKSLISPGCAIEGNVVFQDGLRLDGELRGNVLGRPGSASILVVSESATVHGEIEADHVIVNGAVHGPVRARVMLELQPKARVLGDVTYQALEMHQGALVNGRLCPMQDAAASVVPAAPQVSD</sequence>
<dbReference type="RefSeq" id="WP_022772394.1">
    <property type="nucleotide sequence ID" value="NC_022576.1"/>
</dbReference>
<dbReference type="OrthoDB" id="8903691at2"/>
<keyword evidence="3" id="KW-1185">Reference proteome</keyword>
<dbReference type="KEGG" id="cbx:Cenrod_1256"/>
<dbReference type="Proteomes" id="UP000017184">
    <property type="component" value="Chromosome"/>
</dbReference>
<dbReference type="AlphaFoldDB" id="U5NAV0"/>
<evidence type="ECO:0000313" key="3">
    <source>
        <dbReference type="Proteomes" id="UP000017184"/>
    </source>
</evidence>
<dbReference type="EMBL" id="CP004885">
    <property type="protein sequence ID" value="AGX87348.1"/>
    <property type="molecule type" value="Genomic_DNA"/>
</dbReference>
<evidence type="ECO:0000313" key="2">
    <source>
        <dbReference type="EMBL" id="AGX87348.1"/>
    </source>
</evidence>
<dbReference type="InterPro" id="IPR007607">
    <property type="entry name" value="BacA/B"/>
</dbReference>
<accession>U5NAV0</accession>